<accession>A0A917E246</accession>
<reference evidence="5" key="2">
    <citation type="submission" date="2020-09" db="EMBL/GenBank/DDBJ databases">
        <authorList>
            <person name="Sun Q."/>
            <person name="Zhou Y."/>
        </authorList>
    </citation>
    <scope>NUCLEOTIDE SEQUENCE</scope>
    <source>
        <strain evidence="5">CGMCC 1.15367</strain>
    </source>
</reference>
<keyword evidence="3" id="KW-0804">Transcription</keyword>
<dbReference type="InterPro" id="IPR018060">
    <property type="entry name" value="HTH_AraC"/>
</dbReference>
<dbReference type="GO" id="GO:0005829">
    <property type="term" value="C:cytosol"/>
    <property type="evidence" value="ECO:0007669"/>
    <property type="project" value="TreeGrafter"/>
</dbReference>
<protein>
    <submittedName>
        <fullName evidence="5">AraC family transcriptional regulator</fullName>
    </submittedName>
</protein>
<dbReference type="PROSITE" id="PS01124">
    <property type="entry name" value="HTH_ARAC_FAMILY_2"/>
    <property type="match status" value="1"/>
</dbReference>
<dbReference type="InterPro" id="IPR020449">
    <property type="entry name" value="Tscrpt_reg_AraC-type_HTH"/>
</dbReference>
<dbReference type="PANTHER" id="PTHR47894">
    <property type="entry name" value="HTH-TYPE TRANSCRIPTIONAL REGULATOR GADX"/>
    <property type="match status" value="1"/>
</dbReference>
<dbReference type="PROSITE" id="PS00041">
    <property type="entry name" value="HTH_ARAC_FAMILY_1"/>
    <property type="match status" value="1"/>
</dbReference>
<dbReference type="PRINTS" id="PR00032">
    <property type="entry name" value="HTHARAC"/>
</dbReference>
<proteinExistence type="predicted"/>
<evidence type="ECO:0000256" key="2">
    <source>
        <dbReference type="ARBA" id="ARBA00023125"/>
    </source>
</evidence>
<keyword evidence="2" id="KW-0238">DNA-binding</keyword>
<dbReference type="AlphaFoldDB" id="A0A917E246"/>
<dbReference type="GO" id="GO:0003700">
    <property type="term" value="F:DNA-binding transcription factor activity"/>
    <property type="evidence" value="ECO:0007669"/>
    <property type="project" value="InterPro"/>
</dbReference>
<reference evidence="5" key="1">
    <citation type="journal article" date="2014" name="Int. J. Syst. Evol. Microbiol.">
        <title>Complete genome sequence of Corynebacterium casei LMG S-19264T (=DSM 44701T), isolated from a smear-ripened cheese.</title>
        <authorList>
            <consortium name="US DOE Joint Genome Institute (JGI-PGF)"/>
            <person name="Walter F."/>
            <person name="Albersmeier A."/>
            <person name="Kalinowski J."/>
            <person name="Ruckert C."/>
        </authorList>
    </citation>
    <scope>NUCLEOTIDE SEQUENCE</scope>
    <source>
        <strain evidence="5">CGMCC 1.15367</strain>
    </source>
</reference>
<dbReference type="InterPro" id="IPR018062">
    <property type="entry name" value="HTH_AraC-typ_CS"/>
</dbReference>
<evidence type="ECO:0000259" key="4">
    <source>
        <dbReference type="PROSITE" id="PS01124"/>
    </source>
</evidence>
<dbReference type="Pfam" id="PF12833">
    <property type="entry name" value="HTH_18"/>
    <property type="match status" value="1"/>
</dbReference>
<evidence type="ECO:0000256" key="3">
    <source>
        <dbReference type="ARBA" id="ARBA00023163"/>
    </source>
</evidence>
<dbReference type="GO" id="GO:0000976">
    <property type="term" value="F:transcription cis-regulatory region binding"/>
    <property type="evidence" value="ECO:0007669"/>
    <property type="project" value="TreeGrafter"/>
</dbReference>
<dbReference type="SMART" id="SM00342">
    <property type="entry name" value="HTH_ARAC"/>
    <property type="match status" value="1"/>
</dbReference>
<dbReference type="PANTHER" id="PTHR47894:SF4">
    <property type="entry name" value="HTH-TYPE TRANSCRIPTIONAL REGULATOR GADX"/>
    <property type="match status" value="1"/>
</dbReference>
<evidence type="ECO:0000313" key="6">
    <source>
        <dbReference type="Proteomes" id="UP000644699"/>
    </source>
</evidence>
<sequence>MVSVRGSPVVTAPIEAFDTDIALLPVTQATRAIFTDLYIERSLLVFIRTGSKRIVCPVGGELFGEAGDVMIFPPHSMVTMENRPVMNDGYRAEGLSFPHALADAVFAGHSVRSSRSGVQILRSDPHRPETVLALVKETLADPTLPAAIRRHRLLEPLVWLREAGVRLSAGDADLPLARVRRLIEVDLSRPWRQPEVAAHFAMSEATFRRWLARSGFGFSRILSNTRLERGLALLQTTAVPVSRIALECGFKTPSHFSEAFRERFGITPRQIRSTQD</sequence>
<comment type="caution">
    <text evidence="5">The sequence shown here is derived from an EMBL/GenBank/DDBJ whole genome shotgun (WGS) entry which is preliminary data.</text>
</comment>
<dbReference type="SUPFAM" id="SSF46689">
    <property type="entry name" value="Homeodomain-like"/>
    <property type="match status" value="1"/>
</dbReference>
<keyword evidence="1" id="KW-0805">Transcription regulation</keyword>
<name>A0A917E246_9HYPH</name>
<dbReference type="EMBL" id="BMIQ01000002">
    <property type="protein sequence ID" value="GGD97274.1"/>
    <property type="molecule type" value="Genomic_DNA"/>
</dbReference>
<dbReference type="Gene3D" id="1.10.10.60">
    <property type="entry name" value="Homeodomain-like"/>
    <property type="match status" value="1"/>
</dbReference>
<evidence type="ECO:0000313" key="5">
    <source>
        <dbReference type="EMBL" id="GGD97274.1"/>
    </source>
</evidence>
<organism evidence="5 6">
    <name type="scientific">Aureimonas endophytica</name>
    <dbReference type="NCBI Taxonomy" id="2027858"/>
    <lineage>
        <taxon>Bacteria</taxon>
        <taxon>Pseudomonadati</taxon>
        <taxon>Pseudomonadota</taxon>
        <taxon>Alphaproteobacteria</taxon>
        <taxon>Hyphomicrobiales</taxon>
        <taxon>Aurantimonadaceae</taxon>
        <taxon>Aureimonas</taxon>
    </lineage>
</organism>
<gene>
    <name evidence="5" type="ORF">GCM10011390_15070</name>
</gene>
<keyword evidence="6" id="KW-1185">Reference proteome</keyword>
<dbReference type="Proteomes" id="UP000644699">
    <property type="component" value="Unassembled WGS sequence"/>
</dbReference>
<feature type="domain" description="HTH araC/xylS-type" evidence="4">
    <location>
        <begin position="177"/>
        <end position="274"/>
    </location>
</feature>
<dbReference type="InterPro" id="IPR009057">
    <property type="entry name" value="Homeodomain-like_sf"/>
</dbReference>
<evidence type="ECO:0000256" key="1">
    <source>
        <dbReference type="ARBA" id="ARBA00023015"/>
    </source>
</evidence>